<reference evidence="2 3" key="1">
    <citation type="submission" date="2020-08" db="EMBL/GenBank/DDBJ databases">
        <title>Whole genome sequence of Shewanella sp strain PS-2.</title>
        <authorList>
            <person name="Das S.K."/>
        </authorList>
    </citation>
    <scope>NUCLEOTIDE SEQUENCE [LARGE SCALE GENOMIC DNA]</scope>
    <source>
        <strain evidence="2 3">PS-2</strain>
    </source>
</reference>
<organism evidence="2 3">
    <name type="scientific">Shewanella cutis</name>
    <dbReference type="NCBI Taxonomy" id="2766780"/>
    <lineage>
        <taxon>Bacteria</taxon>
        <taxon>Pseudomonadati</taxon>
        <taxon>Pseudomonadota</taxon>
        <taxon>Gammaproteobacteria</taxon>
        <taxon>Alteromonadales</taxon>
        <taxon>Shewanellaceae</taxon>
        <taxon>Shewanella</taxon>
    </lineage>
</organism>
<dbReference type="Proteomes" id="UP000829384">
    <property type="component" value="Unassembled WGS sequence"/>
</dbReference>
<accession>A0ABS9QZQ4</accession>
<keyword evidence="1" id="KW-0812">Transmembrane</keyword>
<dbReference type="EMBL" id="JACSDI010000012">
    <property type="protein sequence ID" value="MCG9965205.1"/>
    <property type="molecule type" value="Genomic_DNA"/>
</dbReference>
<comment type="caution">
    <text evidence="2">The sequence shown here is derived from an EMBL/GenBank/DDBJ whole genome shotgun (WGS) entry which is preliminary data.</text>
</comment>
<evidence type="ECO:0000313" key="3">
    <source>
        <dbReference type="Proteomes" id="UP000829384"/>
    </source>
</evidence>
<feature type="transmembrane region" description="Helical" evidence="1">
    <location>
        <begin position="24"/>
        <end position="43"/>
    </location>
</feature>
<sequence length="223" mass="25984">MALYEKLYQEEVNRGELLNARLNVPLTVFAAVGGLLAFVFQNIPIAFSNVEMKLFWALWVFACLSLSVACYFFYRAWYGRKNLLFHTASTLDQYYLDLRKNYFGFPNAQKNRETHFNNWLLNSYKEYATVNALNNDIKSKRITMVTLFSGIAFCLAFLTLIPYKLIVDESKTTPQKKEPIECQINVTLPRLHHLHQHGTSGATNQCRYHRLHHPSHEDKCPRL</sequence>
<gene>
    <name evidence="2" type="ORF">H9J30_14970</name>
</gene>
<dbReference type="RefSeq" id="WP_240131718.1">
    <property type="nucleotide sequence ID" value="NZ_JACSDI010000012.1"/>
</dbReference>
<keyword evidence="3" id="KW-1185">Reference proteome</keyword>
<evidence type="ECO:0000256" key="1">
    <source>
        <dbReference type="SAM" id="Phobius"/>
    </source>
</evidence>
<protein>
    <recommendedName>
        <fullName evidence="4">SMODS and SLOG-associating 2TM effector domain-containing protein</fullName>
    </recommendedName>
</protein>
<evidence type="ECO:0008006" key="4">
    <source>
        <dbReference type="Google" id="ProtNLM"/>
    </source>
</evidence>
<keyword evidence="1" id="KW-0472">Membrane</keyword>
<evidence type="ECO:0000313" key="2">
    <source>
        <dbReference type="EMBL" id="MCG9965205.1"/>
    </source>
</evidence>
<feature type="transmembrane region" description="Helical" evidence="1">
    <location>
        <begin position="142"/>
        <end position="163"/>
    </location>
</feature>
<feature type="transmembrane region" description="Helical" evidence="1">
    <location>
        <begin position="55"/>
        <end position="74"/>
    </location>
</feature>
<keyword evidence="1" id="KW-1133">Transmembrane helix</keyword>
<name>A0ABS9QZQ4_9GAMM</name>
<proteinExistence type="predicted"/>